<feature type="binding site" evidence="11">
    <location>
        <position position="325"/>
    </location>
    <ligand>
        <name>GTP</name>
        <dbReference type="ChEBI" id="CHEBI:37565"/>
    </ligand>
</feature>
<evidence type="ECO:0000256" key="8">
    <source>
        <dbReference type="ARBA" id="ARBA00023139"/>
    </source>
</evidence>
<sequence length="364" mass="42183">MSCFMTEEAREQQRLNKEIERQLHKDKSAGKKEVKLLLLGTGESGKSTFVKQMRIIHGSGYTDDDKRAFIGLIYQNIFIAMHTMLDAIEKLGIAYSNPDNQANVELIREVDAESVTQLEPDKVVAISQLWADPGMKECYERRREFQLTDSSKYYLDNFERIADPAFLPNLQDILRVRVPTTGIIEYPFNLDSTVFRIVDVGGQRSERRKWIHSFENVTSIIFLVALNEYDQVLVENNNENRMEESLLLFRTIINYPCFQTASIILFLNKKDILEEKIQYSHLKDYFPKFTGPEKDAISARNFVLKMYQDLNIDAERTVYSHFTCATAICSHFRSNPVDTENIRVVFIAVKDTILQANLKEYNLV</sequence>
<dbReference type="SUPFAM" id="SSF47895">
    <property type="entry name" value="Transducin (alpha subunit), insertion domain"/>
    <property type="match status" value="1"/>
</dbReference>
<comment type="function">
    <text evidence="1 13">Guanine nucleotide-binding proteins (G proteins) are involved as modulators or transducers in various transmembrane signaling systems.</text>
</comment>
<gene>
    <name evidence="14" type="ORF">X801_02978</name>
</gene>
<keyword evidence="9 13" id="KW-0807">Transducer</keyword>
<dbReference type="GO" id="GO:0007188">
    <property type="term" value="P:adenylate cyclase-modulating G protein-coupled receptor signaling pathway"/>
    <property type="evidence" value="ECO:0007669"/>
    <property type="project" value="TreeGrafter"/>
</dbReference>
<feature type="binding site" evidence="11">
    <location>
        <begin position="174"/>
        <end position="180"/>
    </location>
    <ligand>
        <name>GTP</name>
        <dbReference type="ChEBI" id="CHEBI:37565"/>
    </ligand>
</feature>
<evidence type="ECO:0000256" key="9">
    <source>
        <dbReference type="ARBA" id="ARBA00023224"/>
    </source>
</evidence>
<dbReference type="InterPro" id="IPR000654">
    <property type="entry name" value="Gprotein_alpha_Q"/>
</dbReference>
<evidence type="ECO:0000256" key="10">
    <source>
        <dbReference type="ARBA" id="ARBA00023288"/>
    </source>
</evidence>
<evidence type="ECO:0000256" key="6">
    <source>
        <dbReference type="ARBA" id="ARBA00022842"/>
    </source>
</evidence>
<keyword evidence="5 11" id="KW-0547">Nucleotide-binding</keyword>
<comment type="subunit">
    <text evidence="3 13">G proteins are composed of 3 units; alpha, beta and gamma. The alpha chain contains the guanine nucleotide binding site.</text>
</comment>
<accession>A0A1S8X3C0</accession>
<dbReference type="PRINTS" id="PR00318">
    <property type="entry name" value="GPROTEINA"/>
</dbReference>
<dbReference type="PANTHER" id="PTHR10218">
    <property type="entry name" value="GTP-BINDING PROTEIN ALPHA SUBUNIT"/>
    <property type="match status" value="1"/>
</dbReference>
<evidence type="ECO:0000256" key="12">
    <source>
        <dbReference type="PIRSR" id="PIRSR601019-2"/>
    </source>
</evidence>
<comment type="similarity">
    <text evidence="2 13">Belongs to the G-alpha family. G(q) subfamily.</text>
</comment>
<dbReference type="PRINTS" id="PR00442">
    <property type="entry name" value="GPROTEINAQ"/>
</dbReference>
<dbReference type="GO" id="GO:0005525">
    <property type="term" value="F:GTP binding"/>
    <property type="evidence" value="ECO:0007669"/>
    <property type="project" value="UniProtKB-UniRule"/>
</dbReference>
<dbReference type="GO" id="GO:0031683">
    <property type="term" value="F:G-protein beta/gamma-subunit complex binding"/>
    <property type="evidence" value="ECO:0007669"/>
    <property type="project" value="UniProtKB-UniRule"/>
</dbReference>
<evidence type="ECO:0000256" key="3">
    <source>
        <dbReference type="ARBA" id="ARBA00011356"/>
    </source>
</evidence>
<dbReference type="SMART" id="SM00275">
    <property type="entry name" value="G_alpha"/>
    <property type="match status" value="1"/>
</dbReference>
<evidence type="ECO:0000256" key="2">
    <source>
        <dbReference type="ARBA" id="ARBA00007976"/>
    </source>
</evidence>
<dbReference type="GO" id="GO:0046872">
    <property type="term" value="F:metal ion binding"/>
    <property type="evidence" value="ECO:0007669"/>
    <property type="project" value="UniProtKB-UniRule"/>
</dbReference>
<dbReference type="FunFam" id="3.40.50.300:FF:000692">
    <property type="entry name" value="Guanine nucleotide-binding protein subunit alpha"/>
    <property type="match status" value="1"/>
</dbReference>
<proteinExistence type="inferred from homology"/>
<evidence type="ECO:0000256" key="5">
    <source>
        <dbReference type="ARBA" id="ARBA00022741"/>
    </source>
</evidence>
<dbReference type="InterPro" id="IPR001019">
    <property type="entry name" value="Gprotein_alpha_su"/>
</dbReference>
<dbReference type="PANTHER" id="PTHR10218:SF329">
    <property type="entry name" value="GUANINE NUCLEOTIDE-BINDING PROTEIN G(Q) SUBUNIT ALPHA"/>
    <property type="match status" value="1"/>
</dbReference>
<dbReference type="PROSITE" id="PS51882">
    <property type="entry name" value="G_ALPHA"/>
    <property type="match status" value="1"/>
</dbReference>
<feature type="binding site" evidence="11">
    <location>
        <begin position="149"/>
        <end position="150"/>
    </location>
    <ligand>
        <name>GTP</name>
        <dbReference type="ChEBI" id="CHEBI:37565"/>
    </ligand>
</feature>
<dbReference type="Gene3D" id="3.40.50.300">
    <property type="entry name" value="P-loop containing nucleotide triphosphate hydrolases"/>
    <property type="match status" value="1"/>
</dbReference>
<reference evidence="14 15" key="1">
    <citation type="submission" date="2015-03" db="EMBL/GenBank/DDBJ databases">
        <title>Draft genome of the nematode, Opisthorchis viverrini.</title>
        <authorList>
            <person name="Mitreva M."/>
        </authorList>
    </citation>
    <scope>NUCLEOTIDE SEQUENCE [LARGE SCALE GENOMIC DNA]</scope>
    <source>
        <strain evidence="14">Khon Kaen</strain>
    </source>
</reference>
<feature type="binding site" evidence="11">
    <location>
        <begin position="268"/>
        <end position="271"/>
    </location>
    <ligand>
        <name>GTP</name>
        <dbReference type="ChEBI" id="CHEBI:37565"/>
    </ligand>
</feature>
<dbReference type="FunFam" id="1.10.400.10:FF:000002">
    <property type="entry name" value="guanine nucleotide-binding protein G(Q) subunit alpha"/>
    <property type="match status" value="1"/>
</dbReference>
<evidence type="ECO:0000256" key="4">
    <source>
        <dbReference type="ARBA" id="ARBA00022723"/>
    </source>
</evidence>
<evidence type="ECO:0000256" key="13">
    <source>
        <dbReference type="RuleBase" id="RU369122"/>
    </source>
</evidence>
<organism evidence="14 15">
    <name type="scientific">Opisthorchis viverrini</name>
    <name type="common">Southeast Asian liver fluke</name>
    <dbReference type="NCBI Taxonomy" id="6198"/>
    <lineage>
        <taxon>Eukaryota</taxon>
        <taxon>Metazoa</taxon>
        <taxon>Spiralia</taxon>
        <taxon>Lophotrochozoa</taxon>
        <taxon>Platyhelminthes</taxon>
        <taxon>Trematoda</taxon>
        <taxon>Digenea</taxon>
        <taxon>Opisthorchiida</taxon>
        <taxon>Opisthorchiata</taxon>
        <taxon>Opisthorchiidae</taxon>
        <taxon>Opisthorchis</taxon>
    </lineage>
</organism>
<dbReference type="EMBL" id="KV892268">
    <property type="protein sequence ID" value="OON21131.1"/>
    <property type="molecule type" value="Genomic_DNA"/>
</dbReference>
<keyword evidence="7 11" id="KW-0342">GTP-binding</keyword>
<dbReference type="Gene3D" id="1.10.400.10">
    <property type="entry name" value="GI Alpha 1, domain 2-like"/>
    <property type="match status" value="1"/>
</dbReference>
<dbReference type="FunFam" id="3.40.50.300:FF:003977">
    <property type="entry name" value="Guanine nucleotide-binding protein G(q) subunit alpha"/>
    <property type="match status" value="1"/>
</dbReference>
<keyword evidence="10" id="KW-0449">Lipoprotein</keyword>
<keyword evidence="6 12" id="KW-0460">Magnesium</keyword>
<dbReference type="GO" id="GO:0005834">
    <property type="term" value="C:heterotrimeric G-protein complex"/>
    <property type="evidence" value="ECO:0007669"/>
    <property type="project" value="UniProtKB-UniRule"/>
</dbReference>
<feature type="binding site" evidence="12">
    <location>
        <position position="47"/>
    </location>
    <ligand>
        <name>Mg(2+)</name>
        <dbReference type="ChEBI" id="CHEBI:18420"/>
    </ligand>
</feature>
<keyword evidence="4 12" id="KW-0479">Metal-binding</keyword>
<dbReference type="CDD" id="cd00066">
    <property type="entry name" value="G-alpha"/>
    <property type="match status" value="1"/>
</dbReference>
<dbReference type="GO" id="GO:0001664">
    <property type="term" value="F:G protein-coupled receptor binding"/>
    <property type="evidence" value="ECO:0007669"/>
    <property type="project" value="UniProtKB-UniRule"/>
</dbReference>
<dbReference type="Pfam" id="PF00503">
    <property type="entry name" value="G-alpha"/>
    <property type="match status" value="1"/>
</dbReference>
<feature type="binding site" evidence="11">
    <location>
        <begin position="199"/>
        <end position="203"/>
    </location>
    <ligand>
        <name>GTP</name>
        <dbReference type="ChEBI" id="CHEBI:37565"/>
    </ligand>
</feature>
<keyword evidence="8" id="KW-0564">Palmitate</keyword>
<name>A0A1S8X3C0_OPIVI</name>
<evidence type="ECO:0000313" key="15">
    <source>
        <dbReference type="Proteomes" id="UP000243686"/>
    </source>
</evidence>
<dbReference type="InterPro" id="IPR011025">
    <property type="entry name" value="GproteinA_insert"/>
</dbReference>
<feature type="binding site" evidence="12">
    <location>
        <position position="180"/>
    </location>
    <ligand>
        <name>Mg(2+)</name>
        <dbReference type="ChEBI" id="CHEBI:18420"/>
    </ligand>
</feature>
<dbReference type="SUPFAM" id="SSF52540">
    <property type="entry name" value="P-loop containing nucleoside triphosphate hydrolases"/>
    <property type="match status" value="1"/>
</dbReference>
<dbReference type="Proteomes" id="UP000243686">
    <property type="component" value="Unassembled WGS sequence"/>
</dbReference>
<feature type="binding site" evidence="11">
    <location>
        <begin position="43"/>
        <end position="48"/>
    </location>
    <ligand>
        <name>GTP</name>
        <dbReference type="ChEBI" id="CHEBI:37565"/>
    </ligand>
</feature>
<dbReference type="GO" id="GO:0003924">
    <property type="term" value="F:GTPase activity"/>
    <property type="evidence" value="ECO:0007669"/>
    <property type="project" value="UniProtKB-UniRule"/>
</dbReference>
<evidence type="ECO:0000256" key="1">
    <source>
        <dbReference type="ARBA" id="ARBA00003069"/>
    </source>
</evidence>
<evidence type="ECO:0000256" key="7">
    <source>
        <dbReference type="ARBA" id="ARBA00023134"/>
    </source>
</evidence>
<dbReference type="GO" id="GO:0005737">
    <property type="term" value="C:cytoplasm"/>
    <property type="evidence" value="ECO:0007669"/>
    <property type="project" value="TreeGrafter"/>
</dbReference>
<dbReference type="AlphaFoldDB" id="A0A1S8X3C0"/>
<dbReference type="InterPro" id="IPR027417">
    <property type="entry name" value="P-loop_NTPase"/>
</dbReference>
<evidence type="ECO:0000256" key="11">
    <source>
        <dbReference type="PIRSR" id="PIRSR601019-1"/>
    </source>
</evidence>
<keyword evidence="15" id="KW-1185">Reference proteome</keyword>
<evidence type="ECO:0000313" key="14">
    <source>
        <dbReference type="EMBL" id="OON21131.1"/>
    </source>
</evidence>
<protein>
    <recommendedName>
        <fullName evidence="13">Guanine nucleotide-binding protein subunit alpha</fullName>
    </recommendedName>
</protein>